<evidence type="ECO:0000313" key="1">
    <source>
        <dbReference type="EMBL" id="KKK61221.1"/>
    </source>
</evidence>
<sequence>MSPFKFIFNKIYNFIENYKDLKRNAPKEIEKWIKSVFYIKEGKYTFLYYDRQLLKGLLGKNKILKLIINDATADKFDIEYLIDDIEPIEDHYEDWDYENYECHQLKKKIHGNRLGKEFAHFGISSFHQYESSVTTFNYIINNFKLILELHKDEPVFVVAREISAER</sequence>
<protein>
    <submittedName>
        <fullName evidence="1">Uncharacterized protein</fullName>
    </submittedName>
</protein>
<dbReference type="AlphaFoldDB" id="A0A0F8ZMQ5"/>
<proteinExistence type="predicted"/>
<reference evidence="1" key="1">
    <citation type="journal article" date="2015" name="Nature">
        <title>Complex archaea that bridge the gap between prokaryotes and eukaryotes.</title>
        <authorList>
            <person name="Spang A."/>
            <person name="Saw J.H."/>
            <person name="Jorgensen S.L."/>
            <person name="Zaremba-Niedzwiedzka K."/>
            <person name="Martijn J."/>
            <person name="Lind A.E."/>
            <person name="van Eijk R."/>
            <person name="Schleper C."/>
            <person name="Guy L."/>
            <person name="Ettema T.J."/>
        </authorList>
    </citation>
    <scope>NUCLEOTIDE SEQUENCE</scope>
</reference>
<accession>A0A0F8ZMQ5</accession>
<feature type="non-terminal residue" evidence="1">
    <location>
        <position position="166"/>
    </location>
</feature>
<comment type="caution">
    <text evidence="1">The sequence shown here is derived from an EMBL/GenBank/DDBJ whole genome shotgun (WGS) entry which is preliminary data.</text>
</comment>
<name>A0A0F8ZMQ5_9ZZZZ</name>
<gene>
    <name evidence="1" type="ORF">LCGC14_3016510</name>
</gene>
<dbReference type="EMBL" id="LAZR01062584">
    <property type="protein sequence ID" value="KKK61221.1"/>
    <property type="molecule type" value="Genomic_DNA"/>
</dbReference>
<organism evidence="1">
    <name type="scientific">marine sediment metagenome</name>
    <dbReference type="NCBI Taxonomy" id="412755"/>
    <lineage>
        <taxon>unclassified sequences</taxon>
        <taxon>metagenomes</taxon>
        <taxon>ecological metagenomes</taxon>
    </lineage>
</organism>